<dbReference type="InterPro" id="IPR027005">
    <property type="entry name" value="PMT-like"/>
</dbReference>
<evidence type="ECO:0000256" key="5">
    <source>
        <dbReference type="ARBA" id="ARBA00022679"/>
    </source>
</evidence>
<dbReference type="GO" id="GO:0004169">
    <property type="term" value="F:dolichyl-phosphate-mannose-protein mannosyltransferase activity"/>
    <property type="evidence" value="ECO:0007669"/>
    <property type="project" value="UniProtKB-UniRule"/>
</dbReference>
<dbReference type="EC" id="2.4.1.-" evidence="10"/>
<evidence type="ECO:0000256" key="9">
    <source>
        <dbReference type="ARBA" id="ARBA00093617"/>
    </source>
</evidence>
<keyword evidence="14" id="KW-1185">Reference proteome</keyword>
<feature type="transmembrane region" description="Helical" evidence="10">
    <location>
        <begin position="181"/>
        <end position="200"/>
    </location>
</feature>
<dbReference type="OrthoDB" id="9776737at2"/>
<dbReference type="UniPathway" id="UPA00378"/>
<keyword evidence="5 10" id="KW-0808">Transferase</keyword>
<comment type="pathway">
    <text evidence="2 10">Protein modification; protein glycosylation.</text>
</comment>
<feature type="transmembrane region" description="Helical" evidence="10">
    <location>
        <begin position="416"/>
        <end position="434"/>
    </location>
</feature>
<evidence type="ECO:0000256" key="4">
    <source>
        <dbReference type="ARBA" id="ARBA00022676"/>
    </source>
</evidence>
<evidence type="ECO:0000259" key="12">
    <source>
        <dbReference type="Pfam" id="PF16192"/>
    </source>
</evidence>
<dbReference type="Pfam" id="PF02366">
    <property type="entry name" value="PMT"/>
    <property type="match status" value="1"/>
</dbReference>
<dbReference type="InterPro" id="IPR003342">
    <property type="entry name" value="ArnT-like_N"/>
</dbReference>
<feature type="domain" description="ArnT-like N-terminal" evidence="11">
    <location>
        <begin position="35"/>
        <end position="256"/>
    </location>
</feature>
<organism evidence="13 14">
    <name type="scientific">Actinomadura rudentiformis</name>
    <dbReference type="NCBI Taxonomy" id="359158"/>
    <lineage>
        <taxon>Bacteria</taxon>
        <taxon>Bacillati</taxon>
        <taxon>Actinomycetota</taxon>
        <taxon>Actinomycetes</taxon>
        <taxon>Streptosporangiales</taxon>
        <taxon>Thermomonosporaceae</taxon>
        <taxon>Actinomadura</taxon>
    </lineage>
</organism>
<dbReference type="PANTHER" id="PTHR10050">
    <property type="entry name" value="DOLICHYL-PHOSPHATE-MANNOSE--PROTEIN MANNOSYLTRANSFERASE"/>
    <property type="match status" value="1"/>
</dbReference>
<keyword evidence="8 10" id="KW-0472">Membrane</keyword>
<sequence>MSLMTRGERADFSLQAWLSPPQPGRRFLGWLGPLLVTAFAAFFRFDRLGQPHAVVFDETYYAKDALALLKFGAEHSTIKDAEGKDLADPLILKGDTDTIWTGGGSFVAHPPAGKWMIASGEWLFGMTPFGWRFAAALFGTLSVLVLARVTRRMTRSTLLGTGAGLLLALDGLHLVASRTAILDVFVMFWVLAAFGCLVVDRDVARARLAGRLDDLRFGPRLGMRWWRLAAGVCLGLACGTKWSGVFFVAAFGVMTFLWDSGARRAAGIHRPSAGALRRDALPAFVSVVIVSAVTYVASWAGWFASDVGWGRHWADGRGGTFSFVPAPLRSLWHYHAQVMGFHTGLDDRHRYQSWPWDWPLLRRPVAFYYSEPSGCGAAKCSREVLGVGTPAIWWAALFALAVLLGWWLLHRDWRAGAVLLGYGAGFLPWFYYAAGDRTMFAFYATPMIPFMVLAIVLSLGLLLGPAEESGRRLVGATLSGAYMLTVLANFYLLHPILTARVLTYDQWRFRIWFDTWI</sequence>
<feature type="transmembrane region" description="Helical" evidence="10">
    <location>
        <begin position="391"/>
        <end position="409"/>
    </location>
</feature>
<proteinExistence type="inferred from homology"/>
<feature type="transmembrane region" description="Helical" evidence="10">
    <location>
        <begin position="440"/>
        <end position="461"/>
    </location>
</feature>
<reference evidence="13 14" key="1">
    <citation type="submission" date="2019-09" db="EMBL/GenBank/DDBJ databases">
        <title>Actinomadura physcomitrii sp. nov., a novel actinomycete isolated from moss [Physcomitrium sphaericum (Ludw) Fuernr].</title>
        <authorList>
            <person name="Zhuang X."/>
            <person name="Liu C."/>
        </authorList>
    </citation>
    <scope>NUCLEOTIDE SEQUENCE [LARGE SCALE GENOMIC DNA]</scope>
    <source>
        <strain evidence="13 14">HMC1</strain>
    </source>
</reference>
<evidence type="ECO:0000256" key="10">
    <source>
        <dbReference type="RuleBase" id="RU367007"/>
    </source>
</evidence>
<dbReference type="Proteomes" id="UP000468735">
    <property type="component" value="Unassembled WGS sequence"/>
</dbReference>
<gene>
    <name evidence="13" type="ORF">F8566_39375</name>
</gene>
<feature type="domain" description="Protein O-mannosyl-transferase C-terminal four TM" evidence="12">
    <location>
        <begin position="328"/>
        <end position="516"/>
    </location>
</feature>
<evidence type="ECO:0000256" key="7">
    <source>
        <dbReference type="ARBA" id="ARBA00022989"/>
    </source>
</evidence>
<evidence type="ECO:0000256" key="8">
    <source>
        <dbReference type="ARBA" id="ARBA00023136"/>
    </source>
</evidence>
<comment type="function">
    <text evidence="10">Protein O-mannosyltransferase that catalyzes the transfer of a single mannose residue from a polyprenol phospho-mannosyl lipidic donor to the hydroxyl group of selected serine and threonine residues in acceptor proteins.</text>
</comment>
<dbReference type="Pfam" id="PF16192">
    <property type="entry name" value="PMT_4TMC"/>
    <property type="match status" value="1"/>
</dbReference>
<dbReference type="PANTHER" id="PTHR10050:SF46">
    <property type="entry name" value="PROTEIN O-MANNOSYL-TRANSFERASE 2"/>
    <property type="match status" value="1"/>
</dbReference>
<dbReference type="GO" id="GO:0012505">
    <property type="term" value="C:endomembrane system"/>
    <property type="evidence" value="ECO:0007669"/>
    <property type="project" value="UniProtKB-SubCell"/>
</dbReference>
<evidence type="ECO:0000256" key="1">
    <source>
        <dbReference type="ARBA" id="ARBA00004127"/>
    </source>
</evidence>
<feature type="transmembrane region" description="Helical" evidence="10">
    <location>
        <begin position="280"/>
        <end position="302"/>
    </location>
</feature>
<dbReference type="GO" id="GO:0005886">
    <property type="term" value="C:plasma membrane"/>
    <property type="evidence" value="ECO:0007669"/>
    <property type="project" value="UniProtKB-SubCell"/>
</dbReference>
<dbReference type="EMBL" id="WBMT01000023">
    <property type="protein sequence ID" value="KAB2342130.1"/>
    <property type="molecule type" value="Genomic_DNA"/>
</dbReference>
<comment type="similarity">
    <text evidence="3 10">Belongs to the glycosyltransferase 39 family.</text>
</comment>
<feature type="transmembrane region" description="Helical" evidence="10">
    <location>
        <begin position="27"/>
        <end position="45"/>
    </location>
</feature>
<protein>
    <recommendedName>
        <fullName evidence="9 10">Polyprenol-phosphate-mannose--protein mannosyltransferase</fullName>
        <ecNumber evidence="10">2.4.1.-</ecNumber>
    </recommendedName>
</protein>
<name>A0A6H9YLJ0_9ACTN</name>
<evidence type="ECO:0000256" key="2">
    <source>
        <dbReference type="ARBA" id="ARBA00004922"/>
    </source>
</evidence>
<keyword evidence="6 10" id="KW-0812">Transmembrane</keyword>
<evidence type="ECO:0000259" key="11">
    <source>
        <dbReference type="Pfam" id="PF02366"/>
    </source>
</evidence>
<dbReference type="RefSeq" id="WP_151567543.1">
    <property type="nucleotide sequence ID" value="NZ_WBMT01000023.1"/>
</dbReference>
<dbReference type="AlphaFoldDB" id="A0A6H9YLJ0"/>
<feature type="transmembrane region" description="Helical" evidence="10">
    <location>
        <begin position="473"/>
        <end position="493"/>
    </location>
</feature>
<evidence type="ECO:0000256" key="3">
    <source>
        <dbReference type="ARBA" id="ARBA00007222"/>
    </source>
</evidence>
<keyword evidence="4 10" id="KW-0328">Glycosyltransferase</keyword>
<feature type="transmembrane region" description="Helical" evidence="10">
    <location>
        <begin position="156"/>
        <end position="175"/>
    </location>
</feature>
<keyword evidence="7 10" id="KW-1133">Transmembrane helix</keyword>
<dbReference type="InterPro" id="IPR032421">
    <property type="entry name" value="PMT_4TMC"/>
</dbReference>
<accession>A0A6H9YLJ0</accession>
<comment type="subcellular location">
    <subcellularLocation>
        <location evidence="10">Cell membrane</location>
    </subcellularLocation>
    <subcellularLocation>
        <location evidence="1">Endomembrane system</location>
        <topology evidence="1">Multi-pass membrane protein</topology>
    </subcellularLocation>
</comment>
<comment type="caution">
    <text evidence="13">The sequence shown here is derived from an EMBL/GenBank/DDBJ whole genome shotgun (WGS) entry which is preliminary data.</text>
</comment>
<evidence type="ECO:0000313" key="13">
    <source>
        <dbReference type="EMBL" id="KAB2342130.1"/>
    </source>
</evidence>
<keyword evidence="10" id="KW-1003">Cell membrane</keyword>
<evidence type="ECO:0000256" key="6">
    <source>
        <dbReference type="ARBA" id="ARBA00022692"/>
    </source>
</evidence>
<evidence type="ECO:0000313" key="14">
    <source>
        <dbReference type="Proteomes" id="UP000468735"/>
    </source>
</evidence>
<feature type="transmembrane region" description="Helical" evidence="10">
    <location>
        <begin position="129"/>
        <end position="149"/>
    </location>
</feature>